<organism evidence="1">
    <name type="scientific">marine sediment metagenome</name>
    <dbReference type="NCBI Taxonomy" id="412755"/>
    <lineage>
        <taxon>unclassified sequences</taxon>
        <taxon>metagenomes</taxon>
        <taxon>ecological metagenomes</taxon>
    </lineage>
</organism>
<comment type="caution">
    <text evidence="1">The sequence shown here is derived from an EMBL/GenBank/DDBJ whole genome shotgun (WGS) entry which is preliminary data.</text>
</comment>
<feature type="non-terminal residue" evidence="1">
    <location>
        <position position="402"/>
    </location>
</feature>
<gene>
    <name evidence="1" type="ORF">S03H2_14712</name>
</gene>
<reference evidence="1" key="1">
    <citation type="journal article" date="2014" name="Front. Microbiol.">
        <title>High frequency of phylogenetically diverse reductive dehalogenase-homologous genes in deep subseafloor sedimentary metagenomes.</title>
        <authorList>
            <person name="Kawai M."/>
            <person name="Futagami T."/>
            <person name="Toyoda A."/>
            <person name="Takaki Y."/>
            <person name="Nishi S."/>
            <person name="Hori S."/>
            <person name="Arai W."/>
            <person name="Tsubouchi T."/>
            <person name="Morono Y."/>
            <person name="Uchiyama I."/>
            <person name="Ito T."/>
            <person name="Fujiyama A."/>
            <person name="Inagaki F."/>
            <person name="Takami H."/>
        </authorList>
    </citation>
    <scope>NUCLEOTIDE SEQUENCE</scope>
    <source>
        <strain evidence="1">Expedition CK06-06</strain>
    </source>
</reference>
<dbReference type="SUPFAM" id="SSF48371">
    <property type="entry name" value="ARM repeat"/>
    <property type="match status" value="1"/>
</dbReference>
<proteinExistence type="predicted"/>
<evidence type="ECO:0000313" key="1">
    <source>
        <dbReference type="EMBL" id="GAH45466.1"/>
    </source>
</evidence>
<sequence length="402" mass="46304">FEFDSICWLTDLAKLDNYNYFLIVKNTLESLEQIIDQGKHRGVHFKIQEIIEGTLNPEIENRTCDNRSFTISSIWFFECQPIDKIVEVRRHAISILDKLSQDDNPEIINRTVTSLVSLLHVPHGNFGKQIRSEGNEYINQEAENALAIIEKVISEDKFPTVTHAIKEKLESSYANYLDCILDKLDDVKKLFKTPDINERVRYCLSHDWPEFVRDEDHNLTDKKFNKLQEATALELWDHYQNDPKKIVTFIEDTINKLIQAGIEPQCMVFQRACAKVNPGFIPDIIKELLVIDDLHLSFSVGHWFIFAKKESKMEIALSVIAKGKSQHKRGLASVAPYFDDMTKDEIIDIAQKLSLEHDVAVKKTVAYNLGVIYRKCGQFEELKEIIANFDTGDDAILLDTLL</sequence>
<accession>X1FIK9</accession>
<feature type="non-terminal residue" evidence="1">
    <location>
        <position position="1"/>
    </location>
</feature>
<protein>
    <submittedName>
        <fullName evidence="1">Uncharacterized protein</fullName>
    </submittedName>
</protein>
<dbReference type="EMBL" id="BARU01007471">
    <property type="protein sequence ID" value="GAH45466.1"/>
    <property type="molecule type" value="Genomic_DNA"/>
</dbReference>
<name>X1FIK9_9ZZZZ</name>
<dbReference type="InterPro" id="IPR016024">
    <property type="entry name" value="ARM-type_fold"/>
</dbReference>
<dbReference type="AlphaFoldDB" id="X1FIK9"/>